<evidence type="ECO:0000259" key="1">
    <source>
        <dbReference type="Pfam" id="PF07970"/>
    </source>
</evidence>
<dbReference type="GO" id="GO:0006888">
    <property type="term" value="P:endoplasmic reticulum to Golgi vesicle-mediated transport"/>
    <property type="evidence" value="ECO:0007669"/>
    <property type="project" value="TreeGrafter"/>
</dbReference>
<dbReference type="Proteomes" id="UP001321473">
    <property type="component" value="Unassembled WGS sequence"/>
</dbReference>
<evidence type="ECO:0000313" key="2">
    <source>
        <dbReference type="EMBL" id="KAK8761312.1"/>
    </source>
</evidence>
<dbReference type="Pfam" id="PF07970">
    <property type="entry name" value="COPIIcoated_ERV"/>
    <property type="match status" value="1"/>
</dbReference>
<accession>A0AAQ4DFS2</accession>
<dbReference type="PANTHER" id="PTHR10984:SF36">
    <property type="entry name" value="ENDOPLASMIC RETICULUM-GOLGI INTERMEDIATE COMPARTMENT PROTEIN 1"/>
    <property type="match status" value="1"/>
</dbReference>
<feature type="domain" description="Endoplasmic reticulum vesicle transporter C-terminal" evidence="1">
    <location>
        <begin position="11"/>
        <end position="97"/>
    </location>
</feature>
<proteinExistence type="predicted"/>
<dbReference type="GO" id="GO:0000139">
    <property type="term" value="C:Golgi membrane"/>
    <property type="evidence" value="ECO:0007669"/>
    <property type="project" value="TreeGrafter"/>
</dbReference>
<gene>
    <name evidence="2" type="ORF">V5799_027417</name>
</gene>
<protein>
    <recommendedName>
        <fullName evidence="1">Endoplasmic reticulum vesicle transporter C-terminal domain-containing protein</fullName>
    </recommendedName>
</protein>
<organism evidence="2 3">
    <name type="scientific">Amblyomma americanum</name>
    <name type="common">Lone star tick</name>
    <dbReference type="NCBI Taxonomy" id="6943"/>
    <lineage>
        <taxon>Eukaryota</taxon>
        <taxon>Metazoa</taxon>
        <taxon>Ecdysozoa</taxon>
        <taxon>Arthropoda</taxon>
        <taxon>Chelicerata</taxon>
        <taxon>Arachnida</taxon>
        <taxon>Acari</taxon>
        <taxon>Parasitiformes</taxon>
        <taxon>Ixodida</taxon>
        <taxon>Ixodoidea</taxon>
        <taxon>Ixodidae</taxon>
        <taxon>Amblyomminae</taxon>
        <taxon>Amblyomma</taxon>
    </lineage>
</organism>
<dbReference type="PANTHER" id="PTHR10984">
    <property type="entry name" value="ENDOPLASMIC RETICULUM-GOLGI INTERMEDIATE COMPARTMENT PROTEIN"/>
    <property type="match status" value="1"/>
</dbReference>
<keyword evidence="3" id="KW-1185">Reference proteome</keyword>
<evidence type="ECO:0000313" key="3">
    <source>
        <dbReference type="Proteomes" id="UP001321473"/>
    </source>
</evidence>
<dbReference type="EMBL" id="JARKHS020031302">
    <property type="protein sequence ID" value="KAK8761312.1"/>
    <property type="molecule type" value="Genomic_DNA"/>
</dbReference>
<dbReference type="InterPro" id="IPR045888">
    <property type="entry name" value="Erv"/>
</dbReference>
<name>A0AAQ4DFS2_AMBAM</name>
<dbReference type="GO" id="GO:0030134">
    <property type="term" value="C:COPII-coated ER to Golgi transport vesicle"/>
    <property type="evidence" value="ECO:0007669"/>
    <property type="project" value="TreeGrafter"/>
</dbReference>
<dbReference type="GO" id="GO:0006890">
    <property type="term" value="P:retrograde vesicle-mediated transport, Golgi to endoplasmic reticulum"/>
    <property type="evidence" value="ECO:0007669"/>
    <property type="project" value="TreeGrafter"/>
</dbReference>
<sequence length="103" mass="11960">MTDEVKSSFISLDEMNKSGANEIESHDYVMKIVPTVYEKSRAGRIESYQYTYAYKSFVSISHTGRIMPAIWFRYDLTPITVKCTRRCLPLYSFLTSVSDLRSH</sequence>
<dbReference type="AlphaFoldDB" id="A0AAQ4DFS2"/>
<reference evidence="2 3" key="1">
    <citation type="journal article" date="2023" name="Arcadia Sci">
        <title>De novo assembly of a long-read Amblyomma americanum tick genome.</title>
        <authorList>
            <person name="Chou S."/>
            <person name="Poskanzer K.E."/>
            <person name="Rollins M."/>
            <person name="Thuy-Boun P.S."/>
        </authorList>
    </citation>
    <scope>NUCLEOTIDE SEQUENCE [LARGE SCALE GENOMIC DNA]</scope>
    <source>
        <strain evidence="2">F_SG_1</strain>
        <tissue evidence="2">Salivary glands</tissue>
    </source>
</reference>
<dbReference type="GO" id="GO:0005789">
    <property type="term" value="C:endoplasmic reticulum membrane"/>
    <property type="evidence" value="ECO:0007669"/>
    <property type="project" value="TreeGrafter"/>
</dbReference>
<dbReference type="InterPro" id="IPR012936">
    <property type="entry name" value="Erv_C"/>
</dbReference>
<comment type="caution">
    <text evidence="2">The sequence shown here is derived from an EMBL/GenBank/DDBJ whole genome shotgun (WGS) entry which is preliminary data.</text>
</comment>